<dbReference type="Gene3D" id="1.10.10.60">
    <property type="entry name" value="Homeodomain-like"/>
    <property type="match status" value="1"/>
</dbReference>
<dbReference type="InterPro" id="IPR009057">
    <property type="entry name" value="Homeodomain-like_sf"/>
</dbReference>
<dbReference type="SUPFAM" id="SSF46689">
    <property type="entry name" value="Homeodomain-like"/>
    <property type="match status" value="1"/>
</dbReference>
<dbReference type="OrthoDB" id="1707197at2"/>
<reference evidence="2" key="1">
    <citation type="submission" date="2016-02" db="EMBL/GenBank/DDBJ databases">
        <title>Draft Genome Sequence of Sporotomaculum syntrophicum Strain FB, a Syntrophic Benzoate Degrader.</title>
        <authorList>
            <person name="Nobu M.K."/>
            <person name="Narihiro T."/>
            <person name="Qiu Y.-L."/>
            <person name="Ohashi A."/>
            <person name="Liu W.-T."/>
            <person name="Yuji S."/>
        </authorList>
    </citation>
    <scope>NUCLEOTIDE SEQUENCE</scope>
    <source>
        <strain evidence="2">FB</strain>
    </source>
</reference>
<organism evidence="2 3">
    <name type="scientific">Sporotomaculum syntrophicum</name>
    <dbReference type="NCBI Taxonomy" id="182264"/>
    <lineage>
        <taxon>Bacteria</taxon>
        <taxon>Bacillati</taxon>
        <taxon>Bacillota</taxon>
        <taxon>Clostridia</taxon>
        <taxon>Eubacteriales</taxon>
        <taxon>Desulfallaceae</taxon>
        <taxon>Sporotomaculum</taxon>
    </lineage>
</organism>
<dbReference type="EMBL" id="LSRS01000003">
    <property type="protein sequence ID" value="KAF1085326.1"/>
    <property type="molecule type" value="Genomic_DNA"/>
</dbReference>
<dbReference type="GO" id="GO:0006313">
    <property type="term" value="P:DNA transposition"/>
    <property type="evidence" value="ECO:0007669"/>
    <property type="project" value="InterPro"/>
</dbReference>
<keyword evidence="3" id="KW-1185">Reference proteome</keyword>
<name>A0A9D2WR07_9FIRM</name>
<dbReference type="RefSeq" id="WP_161821810.1">
    <property type="nucleotide sequence ID" value="NZ_LSRS01000003.1"/>
</dbReference>
<feature type="coiled-coil region" evidence="1">
    <location>
        <begin position="62"/>
        <end position="96"/>
    </location>
</feature>
<dbReference type="GO" id="GO:0003677">
    <property type="term" value="F:DNA binding"/>
    <property type="evidence" value="ECO:0007669"/>
    <property type="project" value="InterPro"/>
</dbReference>
<accession>A0A9D2WR07</accession>
<dbReference type="AlphaFoldDB" id="A0A9D2WR07"/>
<dbReference type="GO" id="GO:0004803">
    <property type="term" value="F:transposase activity"/>
    <property type="evidence" value="ECO:0007669"/>
    <property type="project" value="InterPro"/>
</dbReference>
<evidence type="ECO:0000256" key="1">
    <source>
        <dbReference type="SAM" id="Coils"/>
    </source>
</evidence>
<evidence type="ECO:0000313" key="2">
    <source>
        <dbReference type="EMBL" id="KAF1085326.1"/>
    </source>
</evidence>
<dbReference type="Proteomes" id="UP000798488">
    <property type="component" value="Unassembled WGS sequence"/>
</dbReference>
<dbReference type="InterPro" id="IPR002514">
    <property type="entry name" value="Transposase_8"/>
</dbReference>
<protein>
    <submittedName>
        <fullName evidence="2">Transposase</fullName>
    </submittedName>
</protein>
<evidence type="ECO:0000313" key="3">
    <source>
        <dbReference type="Proteomes" id="UP000798488"/>
    </source>
</evidence>
<proteinExistence type="predicted"/>
<gene>
    <name evidence="2" type="ORF">SPSYN_01462</name>
</gene>
<sequence>MRNKQYSHEFKELIIKECQETGNVALVARRHEMSANTIHTWLNKQRKNGSVKTLPKAKDERQKAMEKQLKEISTENDRLKRLLADKELELAILRELRDIQNPR</sequence>
<keyword evidence="1" id="KW-0175">Coiled coil</keyword>
<dbReference type="Pfam" id="PF01527">
    <property type="entry name" value="HTH_Tnp_1"/>
    <property type="match status" value="1"/>
</dbReference>
<comment type="caution">
    <text evidence="2">The sequence shown here is derived from an EMBL/GenBank/DDBJ whole genome shotgun (WGS) entry which is preliminary data.</text>
</comment>